<protein>
    <submittedName>
        <fullName evidence="1">Uncharacterized protein</fullName>
    </submittedName>
</protein>
<dbReference type="Ensembl" id="ENSPANT00000068305.1">
    <property type="protein sequence ID" value="ENSPANP00000056064.1"/>
    <property type="gene ID" value="ENSPANG00000049141.1"/>
</dbReference>
<name>A0A8I5N6M8_PAPAN</name>
<dbReference type="PRINTS" id="PR02045">
    <property type="entry name" value="F138DOMAIN"/>
</dbReference>
<dbReference type="Proteomes" id="UP000028761">
    <property type="component" value="Chromosome 17"/>
</dbReference>
<accession>A0A8I5N6M8</accession>
<dbReference type="PANTHER" id="PTHR12138">
    <property type="entry name" value="PRIMATE-EXPANDED PROTEIN FAMILY"/>
    <property type="match status" value="1"/>
</dbReference>
<reference evidence="1" key="2">
    <citation type="submission" date="2025-08" db="UniProtKB">
        <authorList>
            <consortium name="Ensembl"/>
        </authorList>
    </citation>
    <scope>IDENTIFICATION</scope>
</reference>
<sequence>VTAPNSPLITFKIVFVFETDFRFCAQAGVQRRYLCSPQSPPPGSSDSPASASLVAGITGVRHHIRLISVFLLETGFHYIGQAGLELQASGDLPISASQNAEITGISHNTWPKALLINLTTI</sequence>
<keyword evidence="2" id="KW-1185">Reference proteome</keyword>
<dbReference type="PANTHER" id="PTHR12138:SF135">
    <property type="entry name" value="SAM DOMAIN-CONTAINING PROTEIN"/>
    <property type="match status" value="1"/>
</dbReference>
<dbReference type="AlphaFoldDB" id="A0A8I5N6M8"/>
<organism evidence="1 2">
    <name type="scientific">Papio anubis</name>
    <name type="common">Olive baboon</name>
    <dbReference type="NCBI Taxonomy" id="9555"/>
    <lineage>
        <taxon>Eukaryota</taxon>
        <taxon>Metazoa</taxon>
        <taxon>Chordata</taxon>
        <taxon>Craniata</taxon>
        <taxon>Vertebrata</taxon>
        <taxon>Euteleostomi</taxon>
        <taxon>Mammalia</taxon>
        <taxon>Eutheria</taxon>
        <taxon>Euarchontoglires</taxon>
        <taxon>Primates</taxon>
        <taxon>Haplorrhini</taxon>
        <taxon>Catarrhini</taxon>
        <taxon>Cercopithecidae</taxon>
        <taxon>Cercopithecinae</taxon>
        <taxon>Papio</taxon>
    </lineage>
</organism>
<dbReference type="GeneTree" id="ENSGT01120000271815"/>
<reference evidence="1 2" key="1">
    <citation type="submission" date="2012-03" db="EMBL/GenBank/DDBJ databases">
        <title>Whole Genome Assembly of Papio anubis.</title>
        <authorList>
            <person name="Liu Y.L."/>
            <person name="Abraham K.A."/>
            <person name="Akbar H.A."/>
            <person name="Ali S.A."/>
            <person name="Anosike U.A."/>
            <person name="Aqrawi P.A."/>
            <person name="Arias F.A."/>
            <person name="Attaway T.A."/>
            <person name="Awwad R.A."/>
            <person name="Babu C.B."/>
            <person name="Bandaranaike D.B."/>
            <person name="Battles P.B."/>
            <person name="Bell A.B."/>
            <person name="Beltran B.B."/>
            <person name="Berhane-Mersha D.B."/>
            <person name="Bess C.B."/>
            <person name="Bickham C.B."/>
            <person name="Bolden T.B."/>
            <person name="Carter K.C."/>
            <person name="Chau D.C."/>
            <person name="Chavez A.C."/>
            <person name="Clerc-Blankenburg K.C."/>
            <person name="Coyle M.C."/>
            <person name="Dao M.D."/>
            <person name="Davila M.L.D."/>
            <person name="Davy-Carroll L.D."/>
            <person name="Denson S.D."/>
            <person name="Dinh H.D."/>
            <person name="Fernandez S.F."/>
            <person name="Fernando P.F."/>
            <person name="Forbes L.F."/>
            <person name="Francis C.F."/>
            <person name="Francisco L.F."/>
            <person name="Fu Q.F."/>
            <person name="Garcia-Iii R.G."/>
            <person name="Garrett T.G."/>
            <person name="Gross S.G."/>
            <person name="Gubbala S.G."/>
            <person name="Hirani K.H."/>
            <person name="Hogues M.H."/>
            <person name="Hollins B.H."/>
            <person name="Jackson L.J."/>
            <person name="Javaid M.J."/>
            <person name="Jhangiani S.J."/>
            <person name="Johnson A.J."/>
            <person name="Johnson B.J."/>
            <person name="Jones J.J."/>
            <person name="Joshi V.J."/>
            <person name="Kalu J.K."/>
            <person name="Khan N.K."/>
            <person name="Korchina V.K."/>
            <person name="Kovar C.K."/>
            <person name="Lago L.L."/>
            <person name="Lara F.L."/>
            <person name="Le T.-K.L."/>
            <person name="Lee S.L."/>
            <person name="Legall-Iii F.L."/>
            <person name="Lemon S.L."/>
            <person name="Liu J.L."/>
            <person name="Liu Y.-S.L."/>
            <person name="Liyanage D.L."/>
            <person name="Lopez J.L."/>
            <person name="Lorensuhewa L.L."/>
            <person name="Mata R.M."/>
            <person name="Mathew T.M."/>
            <person name="Mercado C.M."/>
            <person name="Mercado I.M."/>
            <person name="Morales K.M."/>
            <person name="Morgan M.M."/>
            <person name="Munidasa M.M."/>
            <person name="Ngo D.N."/>
            <person name="Nguyen L.N."/>
            <person name="Nguyen T.N."/>
            <person name="Nguyen N.N."/>
            <person name="Obregon M.O."/>
            <person name="Okwuonu G.O."/>
            <person name="Ongeri F.O."/>
            <person name="Onwere C.O."/>
            <person name="Osifeso I.O."/>
            <person name="Parra A.P."/>
            <person name="Patil S.P."/>
            <person name="Perez A.P."/>
            <person name="Perez Y.P."/>
            <person name="Pham C.P."/>
            <person name="Pu L.-L.P."/>
            <person name="Puazo M.P."/>
            <person name="Quiroz J.Q."/>
            <person name="Rouhana J.R."/>
            <person name="Ruiz M.R."/>
            <person name="Ruiz S.-J.R."/>
            <person name="Saada N.S."/>
            <person name="Santibanez J.S."/>
            <person name="Scheel M.S."/>
            <person name="Schneider B.S."/>
            <person name="Simmons D.S."/>
            <person name="Sisson I.S."/>
            <person name="Tang L.-Y.T."/>
            <person name="Thornton R.T."/>
            <person name="Tisius J.T."/>
            <person name="Toledanes G.T."/>
            <person name="Trejos Z.T."/>
            <person name="Usmani K.U."/>
            <person name="Varghese R.V."/>
            <person name="Vattathil S.V."/>
            <person name="Vee V.V."/>
            <person name="Walker D.W."/>
            <person name="Weissenberger G.W."/>
            <person name="White C.W."/>
            <person name="Williams A.W."/>
            <person name="Woodworth J.W."/>
            <person name="Wright R.W."/>
            <person name="Zhu Y.Z."/>
            <person name="Han Y.H."/>
            <person name="Newsham I.N."/>
            <person name="Nazareth L.N."/>
            <person name="Worley K.W."/>
            <person name="Muzny D.M."/>
            <person name="Rogers J.R."/>
            <person name="Gibbs R.G."/>
        </authorList>
    </citation>
    <scope>NUCLEOTIDE SEQUENCE [LARGE SCALE GENOMIC DNA]</scope>
</reference>
<reference evidence="1" key="3">
    <citation type="submission" date="2025-09" db="UniProtKB">
        <authorList>
            <consortium name="Ensembl"/>
        </authorList>
    </citation>
    <scope>IDENTIFICATION</scope>
</reference>
<evidence type="ECO:0000313" key="1">
    <source>
        <dbReference type="Ensembl" id="ENSPANP00000056064.1"/>
    </source>
</evidence>
<evidence type="ECO:0000313" key="2">
    <source>
        <dbReference type="Proteomes" id="UP000028761"/>
    </source>
</evidence>
<proteinExistence type="predicted"/>